<dbReference type="Pfam" id="PF26466">
    <property type="entry name" value="DNA_primase_lrg_N"/>
    <property type="match status" value="1"/>
</dbReference>
<keyword evidence="3 10" id="KW-0004">4Fe-4S</keyword>
<sequence length="564" mass="64531">MEVIDTNIQLSTVVVFKTDCSLQANRKCGHAILHMPYPFCTEAGLSISEQNITLKNLYAWNAPIMQFDSGSSRIVRHGIRSNATRMKISSSERPAYSCNLQMYTVPPSEEISIEEFDDIAIERVKALKVVEDVKERYTWGSNDFKVTMTRELSKVMPIAAGTCMAVDVEQARRRDVIGHFILRLAFCRSPESTKWLVTQEVDLFRFRFMNESQTRIVKFLKENNINLEVVDKSEQEELMADLAASCGLSIDQTIETDFWKVDFTSALELVRRRRVLVRRGYAYVPFDDLVVIVSAMLRANMTAAMARAFKHLAVVEEEGRLLPRLARLANNAYSGKQYAGKESDGKVTRHMIDQLCASSFPPCMRQIHHRLRADHHLRHGARRQYGLFLKAIGLSLDEAMMFMREEFTKKIDSDKFEKQYAYNIRHMYGKEGRRVEYPAFPCSTIILSNPPAAGDCHGCPFKHLDHQLLAQRLEKDGLNRNQVNQIVNYSKASAYDKACTRFFEYSHKMDEGALGQLITHPNSYYELSQEVLSGARSKSTHIHQSHSLSQSSVKKEENFSDTEE</sequence>
<evidence type="ECO:0000256" key="6">
    <source>
        <dbReference type="ARBA" id="ARBA00022723"/>
    </source>
</evidence>
<dbReference type="SUPFAM" id="SSF140914">
    <property type="entry name" value="PriB N-terminal domain-like"/>
    <property type="match status" value="1"/>
</dbReference>
<evidence type="ECO:0000256" key="1">
    <source>
        <dbReference type="ARBA" id="ARBA00010564"/>
    </source>
</evidence>
<dbReference type="Gene3D" id="1.20.930.80">
    <property type="match status" value="1"/>
</dbReference>
<name>A0A016SFX6_9BILA</name>
<comment type="similarity">
    <text evidence="1 10">Belongs to the eukaryotic-type primase large subunit family.</text>
</comment>
<evidence type="ECO:0000256" key="11">
    <source>
        <dbReference type="PIRSR" id="PIRSR009449-1"/>
    </source>
</evidence>
<feature type="binding site" evidence="11">
    <location>
        <position position="459"/>
    </location>
    <ligand>
        <name>[4Fe-4S] cluster</name>
        <dbReference type="ChEBI" id="CHEBI:49883"/>
    </ligand>
</feature>
<evidence type="ECO:0000259" key="13">
    <source>
        <dbReference type="Pfam" id="PF04104"/>
    </source>
</evidence>
<dbReference type="PANTHER" id="PTHR10537:SF3">
    <property type="entry name" value="DNA PRIMASE LARGE SUBUNIT"/>
    <property type="match status" value="1"/>
</dbReference>
<protein>
    <recommendedName>
        <fullName evidence="2 10">DNA primase large subunit</fullName>
    </recommendedName>
</protein>
<keyword evidence="5 10" id="KW-0235">DNA replication</keyword>
<evidence type="ECO:0000256" key="9">
    <source>
        <dbReference type="ARBA" id="ARBA00023125"/>
    </source>
</evidence>
<feature type="binding site" evidence="11">
    <location>
        <position position="499"/>
    </location>
    <ligand>
        <name>[4Fe-4S] cluster</name>
        <dbReference type="ChEBI" id="CHEBI:49883"/>
    </ligand>
</feature>
<evidence type="ECO:0000256" key="4">
    <source>
        <dbReference type="ARBA" id="ARBA00022515"/>
    </source>
</evidence>
<dbReference type="GO" id="GO:0006269">
    <property type="term" value="P:DNA replication, synthesis of primer"/>
    <property type="evidence" value="ECO:0007669"/>
    <property type="project" value="UniProtKB-KW"/>
</dbReference>
<feature type="binding site" evidence="11">
    <location>
        <position position="442"/>
    </location>
    <ligand>
        <name>[4Fe-4S] cluster</name>
        <dbReference type="ChEBI" id="CHEBI:49883"/>
    </ligand>
</feature>
<reference evidence="15" key="1">
    <citation type="journal article" date="2015" name="Nat. Genet.">
        <title>The genome and transcriptome of the zoonotic hookworm Ancylostoma ceylanicum identify infection-specific gene families.</title>
        <authorList>
            <person name="Schwarz E.M."/>
            <person name="Hu Y."/>
            <person name="Antoshechkin I."/>
            <person name="Miller M.M."/>
            <person name="Sternberg P.W."/>
            <person name="Aroian R.V."/>
        </authorList>
    </citation>
    <scope>NUCLEOTIDE SEQUENCE</scope>
    <source>
        <strain evidence="15">HY135</strain>
    </source>
</reference>
<proteinExistence type="inferred from homology"/>
<dbReference type="GO" id="GO:0046872">
    <property type="term" value="F:metal ion binding"/>
    <property type="evidence" value="ECO:0007669"/>
    <property type="project" value="UniProtKB-UniRule"/>
</dbReference>
<feature type="binding site" evidence="11">
    <location>
        <position position="363"/>
    </location>
    <ligand>
        <name>[4Fe-4S] cluster</name>
        <dbReference type="ChEBI" id="CHEBI:49883"/>
    </ligand>
</feature>
<evidence type="ECO:0000256" key="5">
    <source>
        <dbReference type="ARBA" id="ARBA00022705"/>
    </source>
</evidence>
<comment type="function">
    <text evidence="10">DNA primase is the polymerase that synthesizes small RNA primers for the Okazaki fragments made during discontinuous DNA replication.</text>
</comment>
<dbReference type="EMBL" id="JARK01001570">
    <property type="protein sequence ID" value="EYB89256.1"/>
    <property type="molecule type" value="Genomic_DNA"/>
</dbReference>
<dbReference type="InterPro" id="IPR016558">
    <property type="entry name" value="DNA_primase_lsu_euk"/>
</dbReference>
<keyword evidence="7 10" id="KW-0408">Iron</keyword>
<organism evidence="14 15">
    <name type="scientific">Ancylostoma ceylanicum</name>
    <dbReference type="NCBI Taxonomy" id="53326"/>
    <lineage>
        <taxon>Eukaryota</taxon>
        <taxon>Metazoa</taxon>
        <taxon>Ecdysozoa</taxon>
        <taxon>Nematoda</taxon>
        <taxon>Chromadorea</taxon>
        <taxon>Rhabditida</taxon>
        <taxon>Rhabditina</taxon>
        <taxon>Rhabditomorpha</taxon>
        <taxon>Strongyloidea</taxon>
        <taxon>Ancylostomatidae</taxon>
        <taxon>Ancylostomatinae</taxon>
        <taxon>Ancylostoma</taxon>
    </lineage>
</organism>
<dbReference type="PIRSF" id="PIRSF009449">
    <property type="entry name" value="DNA_primase_large_subunit"/>
    <property type="match status" value="1"/>
</dbReference>
<dbReference type="InterPro" id="IPR007238">
    <property type="entry name" value="DNA_primase_lsu_euk/arc"/>
</dbReference>
<comment type="caution">
    <text evidence="14">The sequence shown here is derived from an EMBL/GenBank/DDBJ whole genome shotgun (WGS) entry which is preliminary data.</text>
</comment>
<feature type="domain" description="DNA primase large subunit C-terminal" evidence="13">
    <location>
        <begin position="354"/>
        <end position="525"/>
    </location>
</feature>
<gene>
    <name evidence="14" type="primary">Acey_s0234.g3153</name>
    <name evidence="14" type="synonym">Acey-pri-2</name>
    <name evidence="14" type="ORF">Y032_0234g3153</name>
</gene>
<feature type="region of interest" description="Disordered" evidence="12">
    <location>
        <begin position="536"/>
        <end position="564"/>
    </location>
</feature>
<comment type="cofactor">
    <cofactor evidence="10">
        <name>[4Fe-4S] cluster</name>
        <dbReference type="ChEBI" id="CHEBI:49883"/>
    </cofactor>
    <text evidence="10">Binds 1 [4Fe-4S] cluster.</text>
</comment>
<evidence type="ECO:0000256" key="12">
    <source>
        <dbReference type="SAM" id="MobiDB-lite"/>
    </source>
</evidence>
<keyword evidence="15" id="KW-1185">Reference proteome</keyword>
<dbReference type="InterPro" id="IPR058560">
    <property type="entry name" value="DNA_primase_C"/>
</dbReference>
<evidence type="ECO:0000256" key="3">
    <source>
        <dbReference type="ARBA" id="ARBA00022485"/>
    </source>
</evidence>
<dbReference type="PANTHER" id="PTHR10537">
    <property type="entry name" value="DNA PRIMASE LARGE SUBUNIT"/>
    <property type="match status" value="1"/>
</dbReference>
<keyword evidence="4 10" id="KW-0639">Primosome</keyword>
<dbReference type="CDD" id="cd07322">
    <property type="entry name" value="PriL_PriS_Eukaryotic"/>
    <property type="match status" value="1"/>
</dbReference>
<dbReference type="OrthoDB" id="421393at2759"/>
<dbReference type="AlphaFoldDB" id="A0A016SFX6"/>
<dbReference type="GO" id="GO:0005658">
    <property type="term" value="C:alpha DNA polymerase:primase complex"/>
    <property type="evidence" value="ECO:0007669"/>
    <property type="project" value="TreeGrafter"/>
</dbReference>
<dbReference type="GO" id="GO:0006270">
    <property type="term" value="P:DNA replication initiation"/>
    <property type="evidence" value="ECO:0007669"/>
    <property type="project" value="TreeGrafter"/>
</dbReference>
<evidence type="ECO:0000256" key="2">
    <source>
        <dbReference type="ARBA" id="ARBA00019038"/>
    </source>
</evidence>
<keyword evidence="8 10" id="KW-0411">Iron-sulfur</keyword>
<dbReference type="STRING" id="53326.A0A016SFX6"/>
<accession>A0A016SFX6</accession>
<evidence type="ECO:0000256" key="7">
    <source>
        <dbReference type="ARBA" id="ARBA00023004"/>
    </source>
</evidence>
<dbReference type="Pfam" id="PF04104">
    <property type="entry name" value="DNA_primase_lrg"/>
    <property type="match status" value="1"/>
</dbReference>
<dbReference type="GO" id="GO:0051539">
    <property type="term" value="F:4 iron, 4 sulfur cluster binding"/>
    <property type="evidence" value="ECO:0007669"/>
    <property type="project" value="UniProtKB-UniRule"/>
</dbReference>
<evidence type="ECO:0000256" key="10">
    <source>
        <dbReference type="PIRNR" id="PIRNR009449"/>
    </source>
</evidence>
<dbReference type="Proteomes" id="UP000024635">
    <property type="component" value="Unassembled WGS sequence"/>
</dbReference>
<evidence type="ECO:0000313" key="14">
    <source>
        <dbReference type="EMBL" id="EYB89256.1"/>
    </source>
</evidence>
<keyword evidence="9 10" id="KW-0238">DNA-binding</keyword>
<evidence type="ECO:0000313" key="15">
    <source>
        <dbReference type="Proteomes" id="UP000024635"/>
    </source>
</evidence>
<keyword evidence="6 10" id="KW-0479">Metal-binding</keyword>
<evidence type="ECO:0000256" key="8">
    <source>
        <dbReference type="ARBA" id="ARBA00023014"/>
    </source>
</evidence>
<dbReference type="GO" id="GO:0003677">
    <property type="term" value="F:DNA binding"/>
    <property type="evidence" value="ECO:0007669"/>
    <property type="project" value="UniProtKB-UniRule"/>
</dbReference>